<dbReference type="GO" id="GO:0044718">
    <property type="term" value="P:siderophore transmembrane transport"/>
    <property type="evidence" value="ECO:0007669"/>
    <property type="project" value="TreeGrafter"/>
</dbReference>
<evidence type="ECO:0000259" key="14">
    <source>
        <dbReference type="Pfam" id="PF00593"/>
    </source>
</evidence>
<keyword evidence="8 11" id="KW-0472">Membrane</keyword>
<dbReference type="OrthoDB" id="183532at2"/>
<dbReference type="InterPro" id="IPR037066">
    <property type="entry name" value="Plug_dom_sf"/>
</dbReference>
<evidence type="ECO:0000256" key="2">
    <source>
        <dbReference type="ARBA" id="ARBA00009810"/>
    </source>
</evidence>
<dbReference type="InterPro" id="IPR036942">
    <property type="entry name" value="Beta-barrel_TonB_sf"/>
</dbReference>
<dbReference type="InterPro" id="IPR039426">
    <property type="entry name" value="TonB-dep_rcpt-like"/>
</dbReference>
<dbReference type="SUPFAM" id="SSF56935">
    <property type="entry name" value="Porins"/>
    <property type="match status" value="1"/>
</dbReference>
<feature type="region of interest" description="Disordered" evidence="13">
    <location>
        <begin position="1"/>
        <end position="24"/>
    </location>
</feature>
<feature type="domain" description="TonB-dependent receptor-like beta-barrel" evidence="14">
    <location>
        <begin position="244"/>
        <end position="660"/>
    </location>
</feature>
<evidence type="ECO:0000256" key="3">
    <source>
        <dbReference type="ARBA" id="ARBA00022448"/>
    </source>
</evidence>
<evidence type="ECO:0000256" key="9">
    <source>
        <dbReference type="ARBA" id="ARBA00023170"/>
    </source>
</evidence>
<evidence type="ECO:0000256" key="11">
    <source>
        <dbReference type="PROSITE-ProRule" id="PRU01360"/>
    </source>
</evidence>
<evidence type="ECO:0000256" key="4">
    <source>
        <dbReference type="ARBA" id="ARBA00022452"/>
    </source>
</evidence>
<evidence type="ECO:0000256" key="6">
    <source>
        <dbReference type="ARBA" id="ARBA00022729"/>
    </source>
</evidence>
<keyword evidence="7 12" id="KW-0798">TonB box</keyword>
<evidence type="ECO:0000256" key="8">
    <source>
        <dbReference type="ARBA" id="ARBA00023136"/>
    </source>
</evidence>
<evidence type="ECO:0000313" key="16">
    <source>
        <dbReference type="EMBL" id="TFW11557.1"/>
    </source>
</evidence>
<evidence type="ECO:0000256" key="1">
    <source>
        <dbReference type="ARBA" id="ARBA00004571"/>
    </source>
</evidence>
<dbReference type="Gene3D" id="2.40.170.20">
    <property type="entry name" value="TonB-dependent receptor, beta-barrel domain"/>
    <property type="match status" value="1"/>
</dbReference>
<evidence type="ECO:0000256" key="10">
    <source>
        <dbReference type="ARBA" id="ARBA00023237"/>
    </source>
</evidence>
<comment type="subcellular location">
    <subcellularLocation>
        <location evidence="1 11">Cell outer membrane</location>
        <topology evidence="1 11">Multi-pass membrane protein</topology>
    </subcellularLocation>
</comment>
<feature type="compositionally biased region" description="Polar residues" evidence="13">
    <location>
        <begin position="1"/>
        <end position="17"/>
    </location>
</feature>
<dbReference type="EMBL" id="SPVF01000257">
    <property type="protein sequence ID" value="TFW11557.1"/>
    <property type="molecule type" value="Genomic_DNA"/>
</dbReference>
<evidence type="ECO:0000313" key="17">
    <source>
        <dbReference type="Proteomes" id="UP000298438"/>
    </source>
</evidence>
<dbReference type="CDD" id="cd01347">
    <property type="entry name" value="ligand_gated_channel"/>
    <property type="match status" value="1"/>
</dbReference>
<evidence type="ECO:0000256" key="12">
    <source>
        <dbReference type="RuleBase" id="RU003357"/>
    </source>
</evidence>
<dbReference type="Pfam" id="PF00593">
    <property type="entry name" value="TonB_dep_Rec_b-barrel"/>
    <property type="match status" value="1"/>
</dbReference>
<dbReference type="InterPro" id="IPR000531">
    <property type="entry name" value="Beta-barrel_TonB"/>
</dbReference>
<evidence type="ECO:0000259" key="15">
    <source>
        <dbReference type="Pfam" id="PF07715"/>
    </source>
</evidence>
<keyword evidence="4 11" id="KW-1134">Transmembrane beta strand</keyword>
<keyword evidence="6" id="KW-0732">Signal</keyword>
<organism evidence="16 17">
    <name type="scientific">Zemynaea arenosa</name>
    <dbReference type="NCBI Taxonomy" id="2561931"/>
    <lineage>
        <taxon>Bacteria</taxon>
        <taxon>Pseudomonadati</taxon>
        <taxon>Pseudomonadota</taxon>
        <taxon>Betaproteobacteria</taxon>
        <taxon>Burkholderiales</taxon>
        <taxon>Oxalobacteraceae</taxon>
        <taxon>Telluria group</taxon>
        <taxon>Zemynaea</taxon>
    </lineage>
</organism>
<evidence type="ECO:0000256" key="13">
    <source>
        <dbReference type="SAM" id="MobiDB-lite"/>
    </source>
</evidence>
<keyword evidence="17" id="KW-1185">Reference proteome</keyword>
<keyword evidence="3 11" id="KW-0813">Transport</keyword>
<evidence type="ECO:0000256" key="5">
    <source>
        <dbReference type="ARBA" id="ARBA00022692"/>
    </source>
</evidence>
<comment type="caution">
    <text evidence="16">The sequence shown here is derived from an EMBL/GenBank/DDBJ whole genome shotgun (WGS) entry which is preliminary data.</text>
</comment>
<dbReference type="GO" id="GO:0015344">
    <property type="term" value="F:siderophore uptake transmembrane transporter activity"/>
    <property type="evidence" value="ECO:0007669"/>
    <property type="project" value="TreeGrafter"/>
</dbReference>
<dbReference type="AlphaFoldDB" id="A0A4Y9RQE6"/>
<keyword evidence="9 16" id="KW-0675">Receptor</keyword>
<keyword evidence="5 11" id="KW-0812">Transmembrane</keyword>
<accession>A0A4Y9RQE6</accession>
<dbReference type="PANTHER" id="PTHR30069">
    <property type="entry name" value="TONB-DEPENDENT OUTER MEMBRANE RECEPTOR"/>
    <property type="match status" value="1"/>
</dbReference>
<dbReference type="Proteomes" id="UP000298438">
    <property type="component" value="Unassembled WGS sequence"/>
</dbReference>
<dbReference type="GO" id="GO:0009279">
    <property type="term" value="C:cell outer membrane"/>
    <property type="evidence" value="ECO:0007669"/>
    <property type="project" value="UniProtKB-SubCell"/>
</dbReference>
<proteinExistence type="inferred from homology"/>
<dbReference type="Gene3D" id="2.170.130.10">
    <property type="entry name" value="TonB-dependent receptor, plug domain"/>
    <property type="match status" value="1"/>
</dbReference>
<dbReference type="PANTHER" id="PTHR30069:SF29">
    <property type="entry name" value="HEMOGLOBIN AND HEMOGLOBIN-HAPTOGLOBIN-BINDING PROTEIN 1-RELATED"/>
    <property type="match status" value="1"/>
</dbReference>
<reference evidence="16 17" key="1">
    <citation type="submission" date="2019-03" db="EMBL/GenBank/DDBJ databases">
        <title>Draft Genome Sequence of Massilia arenosa sp. nov., a Novel Massilia Species Isolated from a Sandy-loam Maize Soil.</title>
        <authorList>
            <person name="Raths R."/>
            <person name="Peta V."/>
            <person name="Bucking H."/>
        </authorList>
    </citation>
    <scope>NUCLEOTIDE SEQUENCE [LARGE SCALE GENOMIC DNA]</scope>
    <source>
        <strain evidence="16 17">MC02</strain>
    </source>
</reference>
<protein>
    <submittedName>
        <fullName evidence="16">TonB-dependent receptor</fullName>
    </submittedName>
</protein>
<feature type="domain" description="TonB-dependent receptor plug" evidence="15">
    <location>
        <begin position="45"/>
        <end position="155"/>
    </location>
</feature>
<sequence>MGRQVTQDTPQRSSPLAQASEEEELSQIYGDKETVSIATGSAQSLRRAPAVATVITAQDIAAMGATDLDQVLESVPGVHVARAASMYAPLYVVRGIVTQYTPQLLVLQNGIPVTTLFQGNKGNLWGGYPVEHIARIEIIRGPGSALYGSDAFSGVIKIITKSAADAQGTDIGGRIGSFNSRDAWVQHGGKAGPADYSAYIRVGETDGFDSTIDADAQTRNDALFGTHASLAPGQVQTGGKAIDANFDATWGNWRLRAGYKERHDLGSGAGVAYALDPVGKSKSERITSDLSWTDNQFAKDWALGVSLSSLQYMQLIPTDYQLLPPGARLPTGPFPLGMFGAPETWERQFRLGGFASYTGIDDHHIRIGIGHDDLDLYRTRERRNFSYSTSGTPIPLAGGQAVEIAPELSFLLPHRRRIDYVYLQDEWRLANDWSVTAGVRHDRYSDFGGTTNPRVAVVWDAALNLTAKLLYGRAFRAPAFIESYGMSNPVALGNPNLKPETNNTIEGSVNWQVSSDALLNVTVYHYAMNDIIRAVPNTVPNTGSTYANRGAQNGKGLEVEGTWDVTRDLRLTGSLALQRSIDETTHTDAGYAPRKHLFARADWHFAGDYQASLQANWVADRRRPAGDARTAIPDYTTVDLALRTKRGWRNVDFTLALRNVFNADVREPSLAPGLALPHDLPMAPRTASLQAVYHF</sequence>
<keyword evidence="10 11" id="KW-0998">Cell outer membrane</keyword>
<gene>
    <name evidence="16" type="ORF">E4L96_21000</name>
</gene>
<evidence type="ECO:0000256" key="7">
    <source>
        <dbReference type="ARBA" id="ARBA00023077"/>
    </source>
</evidence>
<dbReference type="PROSITE" id="PS52016">
    <property type="entry name" value="TONB_DEPENDENT_REC_3"/>
    <property type="match status" value="1"/>
</dbReference>
<dbReference type="InterPro" id="IPR012910">
    <property type="entry name" value="Plug_dom"/>
</dbReference>
<comment type="similarity">
    <text evidence="2 11 12">Belongs to the TonB-dependent receptor family.</text>
</comment>
<dbReference type="Pfam" id="PF07715">
    <property type="entry name" value="Plug"/>
    <property type="match status" value="1"/>
</dbReference>
<name>A0A4Y9RQE6_9BURK</name>